<dbReference type="RefSeq" id="WP_145362619.1">
    <property type="nucleotide sequence ID" value="NZ_CP036268.1"/>
</dbReference>
<dbReference type="NCBIfam" id="TIGR02532">
    <property type="entry name" value="IV_pilin_GFxxxE"/>
    <property type="match status" value="1"/>
</dbReference>
<dbReference type="OrthoDB" id="254858at2"/>
<dbReference type="InterPro" id="IPR012902">
    <property type="entry name" value="N_methyl_site"/>
</dbReference>
<dbReference type="EMBL" id="CP036268">
    <property type="protein sequence ID" value="QDT36414.1"/>
    <property type="molecule type" value="Genomic_DNA"/>
</dbReference>
<dbReference type="InterPro" id="IPR011453">
    <property type="entry name" value="DUF1559"/>
</dbReference>
<dbReference type="NCBIfam" id="TIGR04294">
    <property type="entry name" value="pre_pil_HX9DG"/>
    <property type="match status" value="1"/>
</dbReference>
<feature type="region of interest" description="Disordered" evidence="1">
    <location>
        <begin position="222"/>
        <end position="241"/>
    </location>
</feature>
<proteinExistence type="predicted"/>
<sequence>MKRTAFTLIELLVVIAIIAVLIALLLPAVQQAREAARRSQCKNNLKQIGLALHNYLDVNSYLPPSFCLPNGTSTGNGGQWSVHARILPFVEEANLYRLADLSLPYDDAANGNIANTKVGLFQCPSDIGDRPRGTEHYPTSYGANMGTWFVWDNDSFARGNGAFAPNAKWSTAEFTDGTSNTLCFSEVKAWTPYLRDTDALPEPTTLPGTGPATLSLVSGQTTGDATKVKGSEIGNGTGHTEWVDGRVHQTGFTVALPPNSFVPIEGTGSAGSPAIRDGDFTNCREGKSCDEPTYAAVTSRSYHVGGVQSLLMDGSAHFMSENIDLGLWRILGQRNDGDVIGEF</sequence>
<reference evidence="3 4" key="1">
    <citation type="submission" date="2019-02" db="EMBL/GenBank/DDBJ databases">
        <title>Deep-cultivation of Planctomycetes and their phenomic and genomic characterization uncovers novel biology.</title>
        <authorList>
            <person name="Wiegand S."/>
            <person name="Jogler M."/>
            <person name="Boedeker C."/>
            <person name="Pinto D."/>
            <person name="Vollmers J."/>
            <person name="Rivas-Marin E."/>
            <person name="Kohn T."/>
            <person name="Peeters S.H."/>
            <person name="Heuer A."/>
            <person name="Rast P."/>
            <person name="Oberbeckmann S."/>
            <person name="Bunk B."/>
            <person name="Jeske O."/>
            <person name="Meyerdierks A."/>
            <person name="Storesund J.E."/>
            <person name="Kallscheuer N."/>
            <person name="Luecker S."/>
            <person name="Lage O.M."/>
            <person name="Pohl T."/>
            <person name="Merkel B.J."/>
            <person name="Hornburger P."/>
            <person name="Mueller R.-W."/>
            <person name="Bruemmer F."/>
            <person name="Labrenz M."/>
            <person name="Spormann A.M."/>
            <person name="Op den Camp H."/>
            <person name="Overmann J."/>
            <person name="Amann R."/>
            <person name="Jetten M.S.M."/>
            <person name="Mascher T."/>
            <person name="Medema M.H."/>
            <person name="Devos D.P."/>
            <person name="Kaster A.-K."/>
            <person name="Ovreas L."/>
            <person name="Rohde M."/>
            <person name="Galperin M.Y."/>
            <person name="Jogler C."/>
        </authorList>
    </citation>
    <scope>NUCLEOTIDE SEQUENCE [LARGE SCALE GENOMIC DNA]</scope>
    <source>
        <strain evidence="3 4">Pan189</strain>
    </source>
</reference>
<gene>
    <name evidence="3" type="ORF">Pan189_07700</name>
</gene>
<keyword evidence="4" id="KW-1185">Reference proteome</keyword>
<dbReference type="AlphaFoldDB" id="A0A517QXS9"/>
<dbReference type="KEGG" id="svp:Pan189_07700"/>
<dbReference type="InterPro" id="IPR045584">
    <property type="entry name" value="Pilin-like"/>
</dbReference>
<dbReference type="PANTHER" id="PTHR30093:SF2">
    <property type="entry name" value="TYPE II SECRETION SYSTEM PROTEIN H"/>
    <property type="match status" value="1"/>
</dbReference>
<accession>A0A517QXS9</accession>
<dbReference type="Pfam" id="PF07596">
    <property type="entry name" value="SBP_bac_10"/>
    <property type="match status" value="1"/>
</dbReference>
<organism evidence="3 4">
    <name type="scientific">Stratiformator vulcanicus</name>
    <dbReference type="NCBI Taxonomy" id="2527980"/>
    <lineage>
        <taxon>Bacteria</taxon>
        <taxon>Pseudomonadati</taxon>
        <taxon>Planctomycetota</taxon>
        <taxon>Planctomycetia</taxon>
        <taxon>Planctomycetales</taxon>
        <taxon>Planctomycetaceae</taxon>
        <taxon>Stratiformator</taxon>
    </lineage>
</organism>
<feature type="domain" description="DUF1559" evidence="2">
    <location>
        <begin position="30"/>
        <end position="325"/>
    </location>
</feature>
<dbReference type="InterPro" id="IPR027558">
    <property type="entry name" value="Pre_pil_HX9DG_C"/>
</dbReference>
<evidence type="ECO:0000256" key="1">
    <source>
        <dbReference type="SAM" id="MobiDB-lite"/>
    </source>
</evidence>
<evidence type="ECO:0000259" key="2">
    <source>
        <dbReference type="Pfam" id="PF07596"/>
    </source>
</evidence>
<evidence type="ECO:0000313" key="3">
    <source>
        <dbReference type="EMBL" id="QDT36414.1"/>
    </source>
</evidence>
<dbReference type="Gene3D" id="3.30.700.10">
    <property type="entry name" value="Glycoprotein, Type 4 Pilin"/>
    <property type="match status" value="1"/>
</dbReference>
<dbReference type="Pfam" id="PF07963">
    <property type="entry name" value="N_methyl"/>
    <property type="match status" value="1"/>
</dbReference>
<dbReference type="PANTHER" id="PTHR30093">
    <property type="entry name" value="GENERAL SECRETION PATHWAY PROTEIN G"/>
    <property type="match status" value="1"/>
</dbReference>
<dbReference type="SUPFAM" id="SSF54523">
    <property type="entry name" value="Pili subunits"/>
    <property type="match status" value="1"/>
</dbReference>
<protein>
    <recommendedName>
        <fullName evidence="2">DUF1559 domain-containing protein</fullName>
    </recommendedName>
</protein>
<dbReference type="Proteomes" id="UP000317318">
    <property type="component" value="Chromosome"/>
</dbReference>
<evidence type="ECO:0000313" key="4">
    <source>
        <dbReference type="Proteomes" id="UP000317318"/>
    </source>
</evidence>
<name>A0A517QXS9_9PLAN</name>